<protein>
    <submittedName>
        <fullName evidence="1">Uncharacterized protein</fullName>
    </submittedName>
</protein>
<proteinExistence type="predicted"/>
<dbReference type="AlphaFoldDB" id="A0A837IKK9"/>
<evidence type="ECO:0000313" key="1">
    <source>
        <dbReference type="EMBL" id="KKU92919.1"/>
    </source>
</evidence>
<name>A0A837IKK9_9BACT</name>
<dbReference type="SUPFAM" id="SSF53756">
    <property type="entry name" value="UDP-Glycosyltransferase/glycogen phosphorylase"/>
    <property type="match status" value="1"/>
</dbReference>
<accession>A0A837IKK9</accession>
<reference evidence="1 2" key="1">
    <citation type="journal article" date="2015" name="Nature">
        <title>rRNA introns, odd ribosomes, and small enigmatic genomes across a large radiation of phyla.</title>
        <authorList>
            <person name="Brown C.T."/>
            <person name="Hug L.A."/>
            <person name="Thomas B.C."/>
            <person name="Sharon I."/>
            <person name="Castelle C.J."/>
            <person name="Singh A."/>
            <person name="Wilkins M.J."/>
            <person name="Williams K.H."/>
            <person name="Banfield J.F."/>
        </authorList>
    </citation>
    <scope>NUCLEOTIDE SEQUENCE [LARGE SCALE GENOMIC DNA]</scope>
</reference>
<dbReference type="EMBL" id="LCPH01000005">
    <property type="protein sequence ID" value="KKU92919.1"/>
    <property type="molecule type" value="Genomic_DNA"/>
</dbReference>
<sequence>MAKVLFQSTNPRLLRSTLVGYLYEIAQEHQVVLLADGMDDYTKSLLQDKGLFPGLANIIFFESPFGKNVVRKNSRLHAILAKAVNGYKPDVVIVPSDLWPAEMYLLRLAKRARAVTLAMQPGFKMAEQKRLLWWAYQNSCARMPSFLPLSVKMPIAKTKKFLGYALYHWILPLAAGEMPFAGKASFIFWDESSGKRDADFTAVFSKRDRELCIKDGVLAEKIFVLGHPLEHTGTRKFFEKAYSAHGKTREDSKTLTIMWPGEKVGFREQDHSLISEQDIWGRRVSTVKRIAAHLGDWKIFIKPHPTEKEAAQIKESLERISPSVAVVNSLEPAEKYIEMSQCIVGISLPSTTLFTAQKQYPGKIILSLNLDNEFLGDSYKDFEGIEYIDTEEKLDETVHAIGNETYRKEGEGTETFDFGSAAELVNYVYAKRIS</sequence>
<dbReference type="Proteomes" id="UP000034462">
    <property type="component" value="Unassembled WGS sequence"/>
</dbReference>
<evidence type="ECO:0000313" key="2">
    <source>
        <dbReference type="Proteomes" id="UP000034462"/>
    </source>
</evidence>
<organism evidence="1 2">
    <name type="scientific">Candidatus Yanofskybacteria bacterium GW2011_GWC1_48_11</name>
    <dbReference type="NCBI Taxonomy" id="1619027"/>
    <lineage>
        <taxon>Bacteria</taxon>
        <taxon>Candidatus Yanofskyibacteriota</taxon>
    </lineage>
</organism>
<comment type="caution">
    <text evidence="1">The sequence shown here is derived from an EMBL/GenBank/DDBJ whole genome shotgun (WGS) entry which is preliminary data.</text>
</comment>
<gene>
    <name evidence="1" type="ORF">UY25_C0005G0074</name>
</gene>